<comment type="subunit">
    <text evidence="4">Homodimer.</text>
</comment>
<evidence type="ECO:0000256" key="5">
    <source>
        <dbReference type="ARBA" id="ARBA00013191"/>
    </source>
</evidence>
<dbReference type="GO" id="GO:0005829">
    <property type="term" value="C:cytosol"/>
    <property type="evidence" value="ECO:0007669"/>
    <property type="project" value="TreeGrafter"/>
</dbReference>
<evidence type="ECO:0000256" key="12">
    <source>
        <dbReference type="ARBA" id="ARBA00023315"/>
    </source>
</evidence>
<dbReference type="SUPFAM" id="SSF53901">
    <property type="entry name" value="Thiolase-like"/>
    <property type="match status" value="2"/>
</dbReference>
<evidence type="ECO:0000256" key="15">
    <source>
        <dbReference type="ARBA" id="ARBA00042143"/>
    </source>
</evidence>
<protein>
    <recommendedName>
        <fullName evidence="13">3-oxoacyl-[acyl-carrier-protein] synthase 1</fullName>
        <ecNumber evidence="5">2.3.1.41</ecNumber>
    </recommendedName>
    <alternativeName>
        <fullName evidence="14">3-oxoacyl-[acyl-carrier-protein] synthase I</fullName>
    </alternativeName>
    <alternativeName>
        <fullName evidence="15">Beta-ketoacyl-ACP synthase I</fullName>
    </alternativeName>
</protein>
<dbReference type="HOGENOM" id="CLU_000022_69_2_4"/>
<evidence type="ECO:0000256" key="2">
    <source>
        <dbReference type="ARBA" id="ARBA00005194"/>
    </source>
</evidence>
<dbReference type="InterPro" id="IPR014031">
    <property type="entry name" value="Ketoacyl_synth_C"/>
</dbReference>
<keyword evidence="11" id="KW-0275">Fatty acid biosynthesis</keyword>
<name>A0A076PWQ7_COMTE</name>
<evidence type="ECO:0000256" key="13">
    <source>
        <dbReference type="ARBA" id="ARBA00039450"/>
    </source>
</evidence>
<proteinExistence type="inferred from homology"/>
<evidence type="ECO:0000256" key="4">
    <source>
        <dbReference type="ARBA" id="ARBA00011738"/>
    </source>
</evidence>
<dbReference type="PROSITE" id="PS51257">
    <property type="entry name" value="PROKAR_LIPOPROTEIN"/>
    <property type="match status" value="1"/>
</dbReference>
<dbReference type="EC" id="2.3.1.41" evidence="5"/>
<dbReference type="InterPro" id="IPR016039">
    <property type="entry name" value="Thiolase-like"/>
</dbReference>
<dbReference type="PROSITE" id="PS52004">
    <property type="entry name" value="KS3_2"/>
    <property type="match status" value="1"/>
</dbReference>
<dbReference type="KEGG" id="ctes:O987_25250"/>
<dbReference type="GO" id="GO:0004315">
    <property type="term" value="F:3-oxoacyl-[acyl-carrier-protein] synthase activity"/>
    <property type="evidence" value="ECO:0007669"/>
    <property type="project" value="UniProtKB-EC"/>
</dbReference>
<keyword evidence="6" id="KW-0963">Cytoplasm</keyword>
<evidence type="ECO:0000256" key="16">
    <source>
        <dbReference type="ARBA" id="ARBA00048121"/>
    </source>
</evidence>
<dbReference type="InterPro" id="IPR000794">
    <property type="entry name" value="Beta-ketoacyl_synthase"/>
</dbReference>
<dbReference type="InterPro" id="IPR020841">
    <property type="entry name" value="PKS_Beta-ketoAc_synthase_dom"/>
</dbReference>
<keyword evidence="10" id="KW-0443">Lipid metabolism</keyword>
<dbReference type="Pfam" id="PF00109">
    <property type="entry name" value="ketoacyl-synt"/>
    <property type="match status" value="1"/>
</dbReference>
<dbReference type="Proteomes" id="UP000028782">
    <property type="component" value="Chromosome"/>
</dbReference>
<comment type="similarity">
    <text evidence="3 18">Belongs to the thiolase-like superfamily. Beta-ketoacyl-ACP synthases family.</text>
</comment>
<dbReference type="PROSITE" id="PS00606">
    <property type="entry name" value="KS3_1"/>
    <property type="match status" value="1"/>
</dbReference>
<dbReference type="NCBIfam" id="NF005935">
    <property type="entry name" value="PRK07967.1"/>
    <property type="match status" value="1"/>
</dbReference>
<dbReference type="Pfam" id="PF02801">
    <property type="entry name" value="Ketoacyl-synt_C"/>
    <property type="match status" value="1"/>
</dbReference>
<evidence type="ECO:0000313" key="21">
    <source>
        <dbReference type="Proteomes" id="UP000028782"/>
    </source>
</evidence>
<dbReference type="FunFam" id="3.40.47.10:FF:000006">
    <property type="entry name" value="3-oxoacyl-[acyl-carrier-protein] synthase I"/>
    <property type="match status" value="1"/>
</dbReference>
<dbReference type="RefSeq" id="WP_003050988.1">
    <property type="nucleotide sequence ID" value="NZ_CP006704.1"/>
</dbReference>
<evidence type="ECO:0000256" key="10">
    <source>
        <dbReference type="ARBA" id="ARBA00023098"/>
    </source>
</evidence>
<dbReference type="CDD" id="cd00834">
    <property type="entry name" value="KAS_I_II"/>
    <property type="match status" value="1"/>
</dbReference>
<keyword evidence="8 18" id="KW-0808">Transferase</keyword>
<evidence type="ECO:0000256" key="17">
    <source>
        <dbReference type="ARBA" id="ARBA00048506"/>
    </source>
</evidence>
<dbReference type="PANTHER" id="PTHR11712">
    <property type="entry name" value="POLYKETIDE SYNTHASE-RELATED"/>
    <property type="match status" value="1"/>
</dbReference>
<dbReference type="InterPro" id="IPR018201">
    <property type="entry name" value="Ketoacyl_synth_AS"/>
</dbReference>
<evidence type="ECO:0000256" key="7">
    <source>
        <dbReference type="ARBA" id="ARBA00022516"/>
    </source>
</evidence>
<evidence type="ECO:0000256" key="11">
    <source>
        <dbReference type="ARBA" id="ARBA00023160"/>
    </source>
</evidence>
<gene>
    <name evidence="20" type="ORF">O987_25250</name>
</gene>
<evidence type="ECO:0000256" key="9">
    <source>
        <dbReference type="ARBA" id="ARBA00022832"/>
    </source>
</evidence>
<dbReference type="EMBL" id="CP006704">
    <property type="protein sequence ID" value="AIJ49121.1"/>
    <property type="molecule type" value="Genomic_DNA"/>
</dbReference>
<dbReference type="Gene3D" id="3.40.47.10">
    <property type="match status" value="2"/>
</dbReference>
<reference evidence="20 21" key="1">
    <citation type="journal article" date="2014" name="Genome Announc.">
        <title>Complete Genome Sequence of Polychlorinated Biphenyl Degrader Comamonas testosteroni TK102 (NBRC 109938).</title>
        <authorList>
            <person name="Fukuda K."/>
            <person name="Hosoyama A."/>
            <person name="Tsuchikane K."/>
            <person name="Ohji S."/>
            <person name="Yamazoe A."/>
            <person name="Fujita N."/>
            <person name="Shintani M."/>
            <person name="Kimbara K."/>
        </authorList>
    </citation>
    <scope>NUCLEOTIDE SEQUENCE [LARGE SCALE GENOMIC DNA]</scope>
    <source>
        <strain evidence="20">TK102</strain>
    </source>
</reference>
<evidence type="ECO:0000259" key="19">
    <source>
        <dbReference type="PROSITE" id="PS52004"/>
    </source>
</evidence>
<comment type="pathway">
    <text evidence="2">Lipid metabolism; fatty acid biosynthesis.</text>
</comment>
<keyword evidence="7" id="KW-0444">Lipid biosynthesis</keyword>
<evidence type="ECO:0000313" key="20">
    <source>
        <dbReference type="EMBL" id="AIJ49121.1"/>
    </source>
</evidence>
<evidence type="ECO:0000256" key="3">
    <source>
        <dbReference type="ARBA" id="ARBA00008467"/>
    </source>
</evidence>
<dbReference type="InterPro" id="IPR014030">
    <property type="entry name" value="Ketoacyl_synth_N"/>
</dbReference>
<keyword evidence="9" id="KW-0276">Fatty acid metabolism</keyword>
<dbReference type="PANTHER" id="PTHR11712:SF306">
    <property type="entry name" value="3-OXOACYL-[ACYL-CARRIER-PROTEIN] SYNTHASE 1"/>
    <property type="match status" value="1"/>
</dbReference>
<organism evidence="20 21">
    <name type="scientific">Comamonas testosteroni TK102</name>
    <dbReference type="NCBI Taxonomy" id="1392005"/>
    <lineage>
        <taxon>Bacteria</taxon>
        <taxon>Pseudomonadati</taxon>
        <taxon>Pseudomonadota</taxon>
        <taxon>Betaproteobacteria</taxon>
        <taxon>Burkholderiales</taxon>
        <taxon>Comamonadaceae</taxon>
        <taxon>Comamonas</taxon>
    </lineage>
</organism>
<dbReference type="AlphaFoldDB" id="A0A076PWQ7"/>
<evidence type="ECO:0000256" key="1">
    <source>
        <dbReference type="ARBA" id="ARBA00004496"/>
    </source>
</evidence>
<dbReference type="SMART" id="SM00825">
    <property type="entry name" value="PKS_KS"/>
    <property type="match status" value="1"/>
</dbReference>
<evidence type="ECO:0000256" key="14">
    <source>
        <dbReference type="ARBA" id="ARBA00041620"/>
    </source>
</evidence>
<evidence type="ECO:0000256" key="8">
    <source>
        <dbReference type="ARBA" id="ARBA00022679"/>
    </source>
</evidence>
<accession>A0A076PWQ7</accession>
<sequence>MSKKRVVITGAGIVSCIGNDLATVEASLREGKSGIKAMPEFTELGMRSQVAGIPEIDIEARIDRKQLRFMGDAAAYSQIALEDAIQQAGLTPEQVSNPRTGLIMGSGGGSPANQIEAADTLREKGIRRVGPYQVTRCMSSTVSACLATNFKVKGINYSITSACSTSAHCIGAAAQQIAWGMQDVMFAGGGEELSWGMSLLFDGMGAMSSKYNETPEKASRAYDAHRDGFVIAGGGGAVVLESLEHALARGANILAEVVGFGATSDGEDMVAPSGDGAIACMKQAMETVDAPIDYINTHGTSTPVGDMQEVRAMRELFGDQVPAFSSTKSLTGHSLGATGVQEAIYCLIMLNKGFIAGSVNVDTPDPLLGDMPLVTRTRDAELKTVLSNSFGFGGTNASLVLKRWEGQ</sequence>
<comment type="catalytic activity">
    <reaction evidence="16">
        <text>(3Z)-decenoyl-[ACP] + malonyl-[ACP] + H(+) = 3-oxo-(5Z)-dodecenoyl-[ACP] + holo-[ACP] + CO2</text>
        <dbReference type="Rhea" id="RHEA:54940"/>
        <dbReference type="Rhea" id="RHEA-COMP:9623"/>
        <dbReference type="Rhea" id="RHEA-COMP:9685"/>
        <dbReference type="Rhea" id="RHEA-COMP:9927"/>
        <dbReference type="Rhea" id="RHEA-COMP:14042"/>
        <dbReference type="ChEBI" id="CHEBI:15378"/>
        <dbReference type="ChEBI" id="CHEBI:16526"/>
        <dbReference type="ChEBI" id="CHEBI:64479"/>
        <dbReference type="ChEBI" id="CHEBI:78449"/>
        <dbReference type="ChEBI" id="CHEBI:78798"/>
        <dbReference type="ChEBI" id="CHEBI:138410"/>
    </reaction>
    <physiologicalReaction direction="left-to-right" evidence="16">
        <dbReference type="Rhea" id="RHEA:54941"/>
    </physiologicalReaction>
</comment>
<comment type="catalytic activity">
    <reaction evidence="17">
        <text>a fatty acyl-[ACP] + malonyl-[ACP] + H(+) = a 3-oxoacyl-[ACP] + holo-[ACP] + CO2</text>
        <dbReference type="Rhea" id="RHEA:22836"/>
        <dbReference type="Rhea" id="RHEA-COMP:9623"/>
        <dbReference type="Rhea" id="RHEA-COMP:9685"/>
        <dbReference type="Rhea" id="RHEA-COMP:9916"/>
        <dbReference type="Rhea" id="RHEA-COMP:14125"/>
        <dbReference type="ChEBI" id="CHEBI:15378"/>
        <dbReference type="ChEBI" id="CHEBI:16526"/>
        <dbReference type="ChEBI" id="CHEBI:64479"/>
        <dbReference type="ChEBI" id="CHEBI:78449"/>
        <dbReference type="ChEBI" id="CHEBI:78776"/>
        <dbReference type="ChEBI" id="CHEBI:138651"/>
        <dbReference type="EC" id="2.3.1.41"/>
    </reaction>
    <physiologicalReaction direction="left-to-right" evidence="17">
        <dbReference type="Rhea" id="RHEA:22837"/>
    </physiologicalReaction>
</comment>
<evidence type="ECO:0000256" key="18">
    <source>
        <dbReference type="RuleBase" id="RU003694"/>
    </source>
</evidence>
<keyword evidence="12 20" id="KW-0012">Acyltransferase</keyword>
<feature type="domain" description="Ketosynthase family 3 (KS3)" evidence="19">
    <location>
        <begin position="3"/>
        <end position="403"/>
    </location>
</feature>
<evidence type="ECO:0000256" key="6">
    <source>
        <dbReference type="ARBA" id="ARBA00022490"/>
    </source>
</evidence>
<comment type="subcellular location">
    <subcellularLocation>
        <location evidence="1">Cytoplasm</location>
    </subcellularLocation>
</comment>
<dbReference type="GO" id="GO:0006633">
    <property type="term" value="P:fatty acid biosynthetic process"/>
    <property type="evidence" value="ECO:0007669"/>
    <property type="project" value="UniProtKB-KW"/>
</dbReference>